<gene>
    <name evidence="2" type="ORF">RF55_19841</name>
</gene>
<evidence type="ECO:0000313" key="2">
    <source>
        <dbReference type="EMBL" id="KMQ83505.1"/>
    </source>
</evidence>
<dbReference type="SUPFAM" id="SSF53901">
    <property type="entry name" value="Thiolase-like"/>
    <property type="match status" value="1"/>
</dbReference>
<protein>
    <submittedName>
        <fullName evidence="2">Fatty acid synthase</fullName>
    </submittedName>
</protein>
<dbReference type="Pfam" id="PF02801">
    <property type="entry name" value="Ketoacyl-synt_C"/>
    <property type="match status" value="1"/>
</dbReference>
<dbReference type="Gene3D" id="3.40.47.10">
    <property type="match status" value="1"/>
</dbReference>
<dbReference type="PaxDb" id="67767-A0A0J7MSJ7"/>
<proteinExistence type="predicted"/>
<accession>A0A0J7MSJ7</accession>
<dbReference type="PANTHER" id="PTHR43775">
    <property type="entry name" value="FATTY ACID SYNTHASE"/>
    <property type="match status" value="1"/>
</dbReference>
<reference evidence="2 3" key="1">
    <citation type="submission" date="2015-04" db="EMBL/GenBank/DDBJ databases">
        <title>Lasius niger genome sequencing.</title>
        <authorList>
            <person name="Konorov E.A."/>
            <person name="Nikitin M.A."/>
            <person name="Kirill M.V."/>
            <person name="Chang P."/>
        </authorList>
    </citation>
    <scope>NUCLEOTIDE SEQUENCE [LARGE SCALE GENOMIC DNA]</scope>
    <source>
        <tissue evidence="2">Whole</tissue>
    </source>
</reference>
<dbReference type="InterPro" id="IPR050091">
    <property type="entry name" value="PKS_NRPS_Biosynth_Enz"/>
</dbReference>
<dbReference type="GO" id="GO:0004312">
    <property type="term" value="F:fatty acid synthase activity"/>
    <property type="evidence" value="ECO:0007669"/>
    <property type="project" value="TreeGrafter"/>
</dbReference>
<dbReference type="Pfam" id="PF16197">
    <property type="entry name" value="KAsynt_C_assoc"/>
    <property type="match status" value="1"/>
</dbReference>
<comment type="caution">
    <text evidence="2">The sequence shown here is derived from an EMBL/GenBank/DDBJ whole genome shotgun (WGS) entry which is preliminary data.</text>
</comment>
<dbReference type="InterPro" id="IPR014031">
    <property type="entry name" value="Ketoacyl_synth_C"/>
</dbReference>
<sequence length="267" mass="29267">MIRSGICEAAIVASVNLCLNPFITHQFFQLGVLSANGYCKPYDEEGDGYLRSDGAVVVYLQKARDARRIYATFVYGKTNCDGFKEEGITFPSFDKQKMLLEEFYEECGISSLKLSYMEAHATGTIAGDPVELQAIDEALCAKRDFPLLLGSVKSNIGHSEPVSGHCQIAKVLIAMETGIIPPTIHFKRPRKNMTAIIEGRVKIVTEPTEWKGGYIGVNSFGFGGANCHILLKSNPKIKVNNGTDDNLPRLVAISGRTEEAVKIILDD</sequence>
<evidence type="ECO:0000313" key="3">
    <source>
        <dbReference type="Proteomes" id="UP000036403"/>
    </source>
</evidence>
<dbReference type="PANTHER" id="PTHR43775:SF23">
    <property type="entry name" value="FATTY ACID SYNTHASE 3"/>
    <property type="match status" value="1"/>
</dbReference>
<keyword evidence="3" id="KW-1185">Reference proteome</keyword>
<dbReference type="EMBL" id="LBMM01019577">
    <property type="protein sequence ID" value="KMQ83505.1"/>
    <property type="molecule type" value="Genomic_DNA"/>
</dbReference>
<dbReference type="Gene3D" id="3.30.70.3290">
    <property type="match status" value="1"/>
</dbReference>
<dbReference type="Proteomes" id="UP000036403">
    <property type="component" value="Unassembled WGS sequence"/>
</dbReference>
<dbReference type="OrthoDB" id="329835at2759"/>
<feature type="non-terminal residue" evidence="2">
    <location>
        <position position="267"/>
    </location>
</feature>
<organism evidence="2 3">
    <name type="scientific">Lasius niger</name>
    <name type="common">Black garden ant</name>
    <dbReference type="NCBI Taxonomy" id="67767"/>
    <lineage>
        <taxon>Eukaryota</taxon>
        <taxon>Metazoa</taxon>
        <taxon>Ecdysozoa</taxon>
        <taxon>Arthropoda</taxon>
        <taxon>Hexapoda</taxon>
        <taxon>Insecta</taxon>
        <taxon>Pterygota</taxon>
        <taxon>Neoptera</taxon>
        <taxon>Endopterygota</taxon>
        <taxon>Hymenoptera</taxon>
        <taxon>Apocrita</taxon>
        <taxon>Aculeata</taxon>
        <taxon>Formicoidea</taxon>
        <taxon>Formicidae</taxon>
        <taxon>Formicinae</taxon>
        <taxon>Lasius</taxon>
        <taxon>Lasius</taxon>
    </lineage>
</organism>
<dbReference type="GO" id="GO:0006633">
    <property type="term" value="P:fatty acid biosynthetic process"/>
    <property type="evidence" value="ECO:0007669"/>
    <property type="project" value="TreeGrafter"/>
</dbReference>
<dbReference type="PROSITE" id="PS52004">
    <property type="entry name" value="KS3_2"/>
    <property type="match status" value="1"/>
</dbReference>
<dbReference type="CDD" id="cd00833">
    <property type="entry name" value="PKS"/>
    <property type="match status" value="1"/>
</dbReference>
<evidence type="ECO:0000259" key="1">
    <source>
        <dbReference type="PROSITE" id="PS52004"/>
    </source>
</evidence>
<dbReference type="InterPro" id="IPR016039">
    <property type="entry name" value="Thiolase-like"/>
</dbReference>
<dbReference type="Pfam" id="PF00109">
    <property type="entry name" value="ketoacyl-synt"/>
    <property type="match status" value="1"/>
</dbReference>
<dbReference type="InterPro" id="IPR020841">
    <property type="entry name" value="PKS_Beta-ketoAc_synthase_dom"/>
</dbReference>
<dbReference type="InterPro" id="IPR014030">
    <property type="entry name" value="Ketoacyl_synth_N"/>
</dbReference>
<dbReference type="AlphaFoldDB" id="A0A0J7MSJ7"/>
<dbReference type="STRING" id="67767.A0A0J7MSJ7"/>
<feature type="domain" description="Ketosynthase family 3 (KS3)" evidence="1">
    <location>
        <begin position="1"/>
        <end position="233"/>
    </location>
</feature>
<name>A0A0J7MSJ7_LASNI</name>
<dbReference type="InterPro" id="IPR032821">
    <property type="entry name" value="PKS_assoc"/>
</dbReference>
<dbReference type="SMART" id="SM00825">
    <property type="entry name" value="PKS_KS"/>
    <property type="match status" value="1"/>
</dbReference>